<protein>
    <submittedName>
        <fullName evidence="2">Uncharacterized protein</fullName>
    </submittedName>
</protein>
<name>A0A915IFQ3_ROMCU</name>
<dbReference type="AlphaFoldDB" id="A0A915IFQ3"/>
<reference evidence="2" key="1">
    <citation type="submission" date="2022-11" db="UniProtKB">
        <authorList>
            <consortium name="WormBaseParasite"/>
        </authorList>
    </citation>
    <scope>IDENTIFICATION</scope>
</reference>
<sequence>MECCCNSYIPGHVLYGSPAPMVGPPVVAPPLFYSPAAPMIIAPGPFHPGPECFGKIANEKIFLATEGKRNVFTVTHVRLHEDFIGAKTPEAMRATSAPAPMLIPPPNSPPPPMSNNPKLTTVLLSVFAAVWGIVSA</sequence>
<accession>A0A915IFQ3</accession>
<dbReference type="WBParaSite" id="nRc.2.0.1.t12061-RA">
    <property type="protein sequence ID" value="nRc.2.0.1.t12061-RA"/>
    <property type="gene ID" value="nRc.2.0.1.g12061"/>
</dbReference>
<keyword evidence="1" id="KW-1185">Reference proteome</keyword>
<dbReference type="Proteomes" id="UP000887565">
    <property type="component" value="Unplaced"/>
</dbReference>
<proteinExistence type="predicted"/>
<evidence type="ECO:0000313" key="1">
    <source>
        <dbReference type="Proteomes" id="UP000887565"/>
    </source>
</evidence>
<organism evidence="1 2">
    <name type="scientific">Romanomermis culicivorax</name>
    <name type="common">Nematode worm</name>
    <dbReference type="NCBI Taxonomy" id="13658"/>
    <lineage>
        <taxon>Eukaryota</taxon>
        <taxon>Metazoa</taxon>
        <taxon>Ecdysozoa</taxon>
        <taxon>Nematoda</taxon>
        <taxon>Enoplea</taxon>
        <taxon>Dorylaimia</taxon>
        <taxon>Mermithida</taxon>
        <taxon>Mermithoidea</taxon>
        <taxon>Mermithidae</taxon>
        <taxon>Romanomermis</taxon>
    </lineage>
</organism>
<evidence type="ECO:0000313" key="2">
    <source>
        <dbReference type="WBParaSite" id="nRc.2.0.1.t12061-RA"/>
    </source>
</evidence>